<dbReference type="SUPFAM" id="SSF46894">
    <property type="entry name" value="C-terminal effector domain of the bipartite response regulators"/>
    <property type="match status" value="1"/>
</dbReference>
<dbReference type="STRING" id="356305.SAMN05421841_0663"/>
<feature type="coiled-coil region" evidence="2">
    <location>
        <begin position="405"/>
        <end position="439"/>
    </location>
</feature>
<dbReference type="Gene3D" id="1.25.40.10">
    <property type="entry name" value="Tetratricopeptide repeat domain"/>
    <property type="match status" value="1"/>
</dbReference>
<feature type="repeat" description="TPR" evidence="1">
    <location>
        <begin position="145"/>
        <end position="178"/>
    </location>
</feature>
<keyword evidence="3" id="KW-1133">Transmembrane helix</keyword>
<dbReference type="PROSITE" id="PS50005">
    <property type="entry name" value="TPR"/>
    <property type="match status" value="1"/>
</dbReference>
<dbReference type="Proteomes" id="UP000199469">
    <property type="component" value="Unassembled WGS sequence"/>
</dbReference>
<dbReference type="GO" id="GO:0006355">
    <property type="term" value="P:regulation of DNA-templated transcription"/>
    <property type="evidence" value="ECO:0007669"/>
    <property type="project" value="InterPro"/>
</dbReference>
<organism evidence="4 5">
    <name type="scientific">Chryseobacterium wanjuense</name>
    <dbReference type="NCBI Taxonomy" id="356305"/>
    <lineage>
        <taxon>Bacteria</taxon>
        <taxon>Pseudomonadati</taxon>
        <taxon>Bacteroidota</taxon>
        <taxon>Flavobacteriia</taxon>
        <taxon>Flavobacteriales</taxon>
        <taxon>Weeksellaceae</taxon>
        <taxon>Chryseobacterium group</taxon>
        <taxon>Chryseobacterium</taxon>
    </lineage>
</organism>
<dbReference type="OrthoDB" id="1090267at2"/>
<protein>
    <submittedName>
        <fullName evidence="4">TolA-binding protein</fullName>
    </submittedName>
</protein>
<gene>
    <name evidence="4" type="ORF">SAMN05421841_0663</name>
</gene>
<keyword evidence="1" id="KW-0802">TPR repeat</keyword>
<accession>A0A1I0NKQ1</accession>
<dbReference type="InterPro" id="IPR036388">
    <property type="entry name" value="WH-like_DNA-bd_sf"/>
</dbReference>
<evidence type="ECO:0000256" key="1">
    <source>
        <dbReference type="PROSITE-ProRule" id="PRU00339"/>
    </source>
</evidence>
<sequence>MKKILLFLIGMLTFNSCTRPQNELNQYFFDINQEVSIAVDEHQPERIKAIYDRELKKYKEFKTNQYLISSKFVELSLYQNNYNKKKQLLLYKLIQINNGQYNYISIVCNYHLSIQYENTSPELSLEFLNKAICLDEKSKKKYFLPHLYHQKGRYYYKSKDYNKALIYFNKSLKALDKNNILFIASMHNNFALCYYKLGKTNLAIKETNRAIQLLKEKKNKVAEDDLFLYYILGNLGDYYMELKNYDKAKELYNAEFNFDKSGNFLNEIMGPSKRLFNLLTLTNDHQGLKELIVYLIKKEEELVTIQDKIQANKFIQIYYANHNDFQNLKIFSEKGIKLNDQYKAQVEKSHMETSDLLNQYIIKNVNQKYDYEKKRSFLLKLVFFLSIILSATIIIYIITHNKKERELMENQKIILEDNKKLLEQDLEIQDQKLKNLYLRLNLKMETEKAFLESLKNLKKLRIQEPEQILKDLLLKVTNLLDIDKRDYDLLTESSLQNEHFIKKLSLQFSRLTKYELKLCVYFRLELSSKEIASFENTTPNTIRVYKTKIKTKIGLDKNSSLDQFLKSV</sequence>
<dbReference type="InterPro" id="IPR011990">
    <property type="entry name" value="TPR-like_helical_dom_sf"/>
</dbReference>
<dbReference type="SUPFAM" id="SSF48452">
    <property type="entry name" value="TPR-like"/>
    <property type="match status" value="1"/>
</dbReference>
<name>A0A1I0NKQ1_9FLAO</name>
<reference evidence="5" key="1">
    <citation type="submission" date="2016-10" db="EMBL/GenBank/DDBJ databases">
        <authorList>
            <person name="Varghese N."/>
            <person name="Submissions S."/>
        </authorList>
    </citation>
    <scope>NUCLEOTIDE SEQUENCE [LARGE SCALE GENOMIC DNA]</scope>
    <source>
        <strain evidence="5">DSM 17724</strain>
    </source>
</reference>
<proteinExistence type="predicted"/>
<dbReference type="AlphaFoldDB" id="A0A1I0NKQ1"/>
<dbReference type="InterPro" id="IPR019734">
    <property type="entry name" value="TPR_rpt"/>
</dbReference>
<dbReference type="RefSeq" id="WP_089790621.1">
    <property type="nucleotide sequence ID" value="NZ_FOIU01000001.1"/>
</dbReference>
<dbReference type="SMART" id="SM00028">
    <property type="entry name" value="TPR"/>
    <property type="match status" value="3"/>
</dbReference>
<evidence type="ECO:0000256" key="2">
    <source>
        <dbReference type="SAM" id="Coils"/>
    </source>
</evidence>
<keyword evidence="3" id="KW-0812">Transmembrane</keyword>
<keyword evidence="2" id="KW-0175">Coiled coil</keyword>
<keyword evidence="5" id="KW-1185">Reference proteome</keyword>
<dbReference type="EMBL" id="FOIU01000001">
    <property type="protein sequence ID" value="SEW02077.1"/>
    <property type="molecule type" value="Genomic_DNA"/>
</dbReference>
<evidence type="ECO:0000256" key="3">
    <source>
        <dbReference type="SAM" id="Phobius"/>
    </source>
</evidence>
<dbReference type="Pfam" id="PF13181">
    <property type="entry name" value="TPR_8"/>
    <property type="match status" value="2"/>
</dbReference>
<evidence type="ECO:0000313" key="4">
    <source>
        <dbReference type="EMBL" id="SEW02077.1"/>
    </source>
</evidence>
<dbReference type="InterPro" id="IPR016032">
    <property type="entry name" value="Sig_transdc_resp-reg_C-effctor"/>
</dbReference>
<dbReference type="Gene3D" id="1.10.10.10">
    <property type="entry name" value="Winged helix-like DNA-binding domain superfamily/Winged helix DNA-binding domain"/>
    <property type="match status" value="1"/>
</dbReference>
<feature type="transmembrane region" description="Helical" evidence="3">
    <location>
        <begin position="377"/>
        <end position="398"/>
    </location>
</feature>
<evidence type="ECO:0000313" key="5">
    <source>
        <dbReference type="Proteomes" id="UP000199469"/>
    </source>
</evidence>
<keyword evidence="3" id="KW-0472">Membrane</keyword>
<dbReference type="GO" id="GO:0003677">
    <property type="term" value="F:DNA binding"/>
    <property type="evidence" value="ECO:0007669"/>
    <property type="project" value="InterPro"/>
</dbReference>